<evidence type="ECO:0000313" key="4">
    <source>
        <dbReference type="EMBL" id="KKB60567.1"/>
    </source>
</evidence>
<evidence type="ECO:0000256" key="1">
    <source>
        <dbReference type="SAM" id="MobiDB-lite"/>
    </source>
</evidence>
<keyword evidence="5" id="KW-1185">Reference proteome</keyword>
<feature type="compositionally biased region" description="Basic and acidic residues" evidence="1">
    <location>
        <begin position="32"/>
        <end position="57"/>
    </location>
</feature>
<evidence type="ECO:0000256" key="2">
    <source>
        <dbReference type="SAM" id="SignalP"/>
    </source>
</evidence>
<reference evidence="4 5" key="1">
    <citation type="submission" date="2013-04" db="EMBL/GenBank/DDBJ databases">
        <title>The Genome Sequence of Parabacteroides gordonii DSM 23371.</title>
        <authorList>
            <consortium name="The Broad Institute Genomics Platform"/>
            <person name="Earl A."/>
            <person name="Ward D."/>
            <person name="Feldgarden M."/>
            <person name="Gevers D."/>
            <person name="Martens E."/>
            <person name="Sakamoto M."/>
            <person name="Benno Y."/>
            <person name="Suzuki N."/>
            <person name="Matsunaga N."/>
            <person name="Koshihara K."/>
            <person name="Seki M."/>
            <person name="Komiya H."/>
            <person name="Walker B."/>
            <person name="Young S."/>
            <person name="Zeng Q."/>
            <person name="Gargeya S."/>
            <person name="Fitzgerald M."/>
            <person name="Haas B."/>
            <person name="Abouelleil A."/>
            <person name="Allen A.W."/>
            <person name="Alvarado L."/>
            <person name="Arachchi H.M."/>
            <person name="Berlin A.M."/>
            <person name="Chapman S.B."/>
            <person name="Gainer-Dewar J."/>
            <person name="Goldberg J."/>
            <person name="Griggs A."/>
            <person name="Gujja S."/>
            <person name="Hansen M."/>
            <person name="Howarth C."/>
            <person name="Imamovic A."/>
            <person name="Ireland A."/>
            <person name="Larimer J."/>
            <person name="McCowan C."/>
            <person name="Murphy C."/>
            <person name="Pearson M."/>
            <person name="Poon T.W."/>
            <person name="Priest M."/>
            <person name="Roberts A."/>
            <person name="Saif S."/>
            <person name="Shea T."/>
            <person name="Sisk P."/>
            <person name="Sykes S."/>
            <person name="Wortman J."/>
            <person name="Nusbaum C."/>
            <person name="Birren B."/>
        </authorList>
    </citation>
    <scope>NUCLEOTIDE SEQUENCE [LARGE SCALE GENOMIC DNA]</scope>
    <source>
        <strain evidence="4 5">MS-1</strain>
    </source>
</reference>
<feature type="domain" description="Outer membrane protein beta-barrel" evidence="3">
    <location>
        <begin position="64"/>
        <end position="299"/>
    </location>
</feature>
<dbReference type="AlphaFoldDB" id="A0A0F5JT76"/>
<dbReference type="Gene3D" id="2.40.160.20">
    <property type="match status" value="1"/>
</dbReference>
<dbReference type="Proteomes" id="UP000033035">
    <property type="component" value="Unassembled WGS sequence"/>
</dbReference>
<dbReference type="PATRIC" id="fig|1203610.3.peg.469"/>
<organism evidence="4 5">
    <name type="scientific">Parabacteroides gordonii MS-1 = DSM 23371</name>
    <dbReference type="NCBI Taxonomy" id="1203610"/>
    <lineage>
        <taxon>Bacteria</taxon>
        <taxon>Pseudomonadati</taxon>
        <taxon>Bacteroidota</taxon>
        <taxon>Bacteroidia</taxon>
        <taxon>Bacteroidales</taxon>
        <taxon>Tannerellaceae</taxon>
        <taxon>Parabacteroides</taxon>
    </lineage>
</organism>
<protein>
    <recommendedName>
        <fullName evidence="3">Outer membrane protein beta-barrel domain-containing protein</fullName>
    </recommendedName>
</protein>
<dbReference type="Pfam" id="PF13568">
    <property type="entry name" value="OMP_b-brl_2"/>
    <property type="match status" value="1"/>
</dbReference>
<sequence>MTHMISNIRSIVLSLAAGCLVTTVSAQQGTGSRERNRYGDRRQQPREYRESEQDTTKRKTSYLTVSGGVGSSSFRYDLNYQIEGFQEKGNRDSKLGYEIDIRYSYFFNPHWGFATGVGISRYATVGRLRGDMSDDKYMKLGNMIDDDDFSGHPREFELRARLKNLEEKQTAFLLDIPLMAMYQTRFGEEEKWGMYAGLGVKLQIPVQTKYKVQGNPASELNISGYYPHIPSDVGSPSESPVPHHGFGTISDPGRELGWKGKNKLKLGVAGTAELGFLVALGEDTDLLLGGYIDYGFTDMKKKKDQGLLSSPASYHPEGNKTVGQGIPYNGMLNSNITDKVKVMSFGVKLGFRFKLN</sequence>
<feature type="chain" id="PRO_5002490061" description="Outer membrane protein beta-barrel domain-containing protein" evidence="2">
    <location>
        <begin position="27"/>
        <end position="356"/>
    </location>
</feature>
<dbReference type="STRING" id="1203610.HMPREF1536_00448"/>
<proteinExistence type="predicted"/>
<feature type="signal peptide" evidence="2">
    <location>
        <begin position="1"/>
        <end position="26"/>
    </location>
</feature>
<keyword evidence="2" id="KW-0732">Signal</keyword>
<dbReference type="RefSeq" id="WP_046151778.1">
    <property type="nucleotide sequence ID" value="NZ_KQ033919.1"/>
</dbReference>
<accession>A0A0F5JT76</accession>
<dbReference type="EMBL" id="AQHW01000002">
    <property type="protein sequence ID" value="KKB60567.1"/>
    <property type="molecule type" value="Genomic_DNA"/>
</dbReference>
<dbReference type="HOGENOM" id="CLU_942444_0_0_10"/>
<feature type="region of interest" description="Disordered" evidence="1">
    <location>
        <begin position="26"/>
        <end position="60"/>
    </location>
</feature>
<evidence type="ECO:0000259" key="3">
    <source>
        <dbReference type="Pfam" id="PF13568"/>
    </source>
</evidence>
<name>A0A0F5JT76_9BACT</name>
<dbReference type="InterPro" id="IPR025665">
    <property type="entry name" value="Beta-barrel_OMP_2"/>
</dbReference>
<gene>
    <name evidence="4" type="ORF">HMPREF1536_00448</name>
</gene>
<evidence type="ECO:0000313" key="5">
    <source>
        <dbReference type="Proteomes" id="UP000033035"/>
    </source>
</evidence>
<comment type="caution">
    <text evidence="4">The sequence shown here is derived from an EMBL/GenBank/DDBJ whole genome shotgun (WGS) entry which is preliminary data.</text>
</comment>